<feature type="transmembrane region" description="Helical" evidence="1">
    <location>
        <begin position="101"/>
        <end position="121"/>
    </location>
</feature>
<dbReference type="OrthoDB" id="7618329at2"/>
<protein>
    <submittedName>
        <fullName evidence="2">Uncharacterized protein</fullName>
    </submittedName>
</protein>
<name>A0A2Z3HZA1_9CAUL</name>
<dbReference type="Proteomes" id="UP000247763">
    <property type="component" value="Chromosome"/>
</dbReference>
<keyword evidence="1" id="KW-0472">Membrane</keyword>
<dbReference type="KEGG" id="phb:HYN04_10300"/>
<keyword evidence="1" id="KW-1133">Transmembrane helix</keyword>
<feature type="transmembrane region" description="Helical" evidence="1">
    <location>
        <begin position="32"/>
        <end position="55"/>
    </location>
</feature>
<evidence type="ECO:0000313" key="3">
    <source>
        <dbReference type="Proteomes" id="UP000247763"/>
    </source>
</evidence>
<keyword evidence="3" id="KW-1185">Reference proteome</keyword>
<accession>A0A2Z3HZA1</accession>
<gene>
    <name evidence="2" type="ORF">HYN04_10300</name>
</gene>
<keyword evidence="1" id="KW-0812">Transmembrane</keyword>
<dbReference type="RefSeq" id="WP_110450675.1">
    <property type="nucleotide sequence ID" value="NZ_CP029479.1"/>
</dbReference>
<proteinExistence type="predicted"/>
<organism evidence="2 3">
    <name type="scientific">Phenylobacterium parvum</name>
    <dbReference type="NCBI Taxonomy" id="2201350"/>
    <lineage>
        <taxon>Bacteria</taxon>
        <taxon>Pseudomonadati</taxon>
        <taxon>Pseudomonadota</taxon>
        <taxon>Alphaproteobacteria</taxon>
        <taxon>Caulobacterales</taxon>
        <taxon>Caulobacteraceae</taxon>
        <taxon>Phenylobacterium</taxon>
    </lineage>
</organism>
<feature type="transmembrane region" description="Helical" evidence="1">
    <location>
        <begin position="61"/>
        <end position="80"/>
    </location>
</feature>
<sequence length="205" mass="21748">MTDAQNTLGEDIAYLKTLAEEGRAAPVLAGPYMALGGGLFGLTSLFAYAIQAGFLPLPPQALGWIWPASGLAFVFALPFLNRRTRSRMGSASTLNETIGAVWTQAGIVIWVIFVALLVAGFRTSDWGVFNLFPSVILALYGLCWMAAAQIGRTGWLRRVGVGSFIASVAVAGLAGSPLLWLAYAISLFALGLAPGLKLMRQEGPR</sequence>
<reference evidence="3" key="1">
    <citation type="submission" date="2018-05" db="EMBL/GenBank/DDBJ databases">
        <title>Genome sequencing of Phenylobacterium sp. HYN0004.</title>
        <authorList>
            <person name="Yi H."/>
            <person name="Baek C."/>
        </authorList>
    </citation>
    <scope>NUCLEOTIDE SEQUENCE [LARGE SCALE GENOMIC DNA]</scope>
    <source>
        <strain evidence="3">HYN0004</strain>
    </source>
</reference>
<dbReference type="EMBL" id="CP029479">
    <property type="protein sequence ID" value="AWM78109.1"/>
    <property type="molecule type" value="Genomic_DNA"/>
</dbReference>
<evidence type="ECO:0000313" key="2">
    <source>
        <dbReference type="EMBL" id="AWM78109.1"/>
    </source>
</evidence>
<feature type="transmembrane region" description="Helical" evidence="1">
    <location>
        <begin position="155"/>
        <end position="174"/>
    </location>
</feature>
<evidence type="ECO:0000256" key="1">
    <source>
        <dbReference type="SAM" id="Phobius"/>
    </source>
</evidence>
<feature type="transmembrane region" description="Helical" evidence="1">
    <location>
        <begin position="127"/>
        <end position="148"/>
    </location>
</feature>
<dbReference type="AlphaFoldDB" id="A0A2Z3HZA1"/>